<dbReference type="InParanoid" id="A0A5C3P9Z7"/>
<gene>
    <name evidence="2" type="ORF">K466DRAFT_587850</name>
</gene>
<evidence type="ECO:0000313" key="2">
    <source>
        <dbReference type="EMBL" id="TFK85757.1"/>
    </source>
</evidence>
<dbReference type="Proteomes" id="UP000308197">
    <property type="component" value="Unassembled WGS sequence"/>
</dbReference>
<protein>
    <submittedName>
        <fullName evidence="2">Uncharacterized protein</fullName>
    </submittedName>
</protein>
<feature type="region of interest" description="Disordered" evidence="1">
    <location>
        <begin position="98"/>
        <end position="129"/>
    </location>
</feature>
<proteinExistence type="predicted"/>
<name>A0A5C3P9Z7_9APHY</name>
<reference evidence="2 3" key="1">
    <citation type="journal article" date="2019" name="Nat. Ecol. Evol.">
        <title>Megaphylogeny resolves global patterns of mushroom evolution.</title>
        <authorList>
            <person name="Varga T."/>
            <person name="Krizsan K."/>
            <person name="Foldi C."/>
            <person name="Dima B."/>
            <person name="Sanchez-Garcia M."/>
            <person name="Sanchez-Ramirez S."/>
            <person name="Szollosi G.J."/>
            <person name="Szarkandi J.G."/>
            <person name="Papp V."/>
            <person name="Albert L."/>
            <person name="Andreopoulos W."/>
            <person name="Angelini C."/>
            <person name="Antonin V."/>
            <person name="Barry K.W."/>
            <person name="Bougher N.L."/>
            <person name="Buchanan P."/>
            <person name="Buyck B."/>
            <person name="Bense V."/>
            <person name="Catcheside P."/>
            <person name="Chovatia M."/>
            <person name="Cooper J."/>
            <person name="Damon W."/>
            <person name="Desjardin D."/>
            <person name="Finy P."/>
            <person name="Geml J."/>
            <person name="Haridas S."/>
            <person name="Hughes K."/>
            <person name="Justo A."/>
            <person name="Karasinski D."/>
            <person name="Kautmanova I."/>
            <person name="Kiss B."/>
            <person name="Kocsube S."/>
            <person name="Kotiranta H."/>
            <person name="LaButti K.M."/>
            <person name="Lechner B.E."/>
            <person name="Liimatainen K."/>
            <person name="Lipzen A."/>
            <person name="Lukacs Z."/>
            <person name="Mihaltcheva S."/>
            <person name="Morgado L.N."/>
            <person name="Niskanen T."/>
            <person name="Noordeloos M.E."/>
            <person name="Ohm R.A."/>
            <person name="Ortiz-Santana B."/>
            <person name="Ovrebo C."/>
            <person name="Racz N."/>
            <person name="Riley R."/>
            <person name="Savchenko A."/>
            <person name="Shiryaev A."/>
            <person name="Soop K."/>
            <person name="Spirin V."/>
            <person name="Szebenyi C."/>
            <person name="Tomsovsky M."/>
            <person name="Tulloss R.E."/>
            <person name="Uehling J."/>
            <person name="Grigoriev I.V."/>
            <person name="Vagvolgyi C."/>
            <person name="Papp T."/>
            <person name="Martin F.M."/>
            <person name="Miettinen O."/>
            <person name="Hibbett D.S."/>
            <person name="Nagy L.G."/>
        </authorList>
    </citation>
    <scope>NUCLEOTIDE SEQUENCE [LARGE SCALE GENOMIC DNA]</scope>
    <source>
        <strain evidence="2 3">HHB13444</strain>
    </source>
</reference>
<dbReference type="AlphaFoldDB" id="A0A5C3P9Z7"/>
<dbReference type="EMBL" id="ML211235">
    <property type="protein sequence ID" value="TFK85757.1"/>
    <property type="molecule type" value="Genomic_DNA"/>
</dbReference>
<evidence type="ECO:0000313" key="3">
    <source>
        <dbReference type="Proteomes" id="UP000308197"/>
    </source>
</evidence>
<keyword evidence="3" id="KW-1185">Reference proteome</keyword>
<evidence type="ECO:0000256" key="1">
    <source>
        <dbReference type="SAM" id="MobiDB-lite"/>
    </source>
</evidence>
<feature type="compositionally biased region" description="Polar residues" evidence="1">
    <location>
        <begin position="63"/>
        <end position="72"/>
    </location>
</feature>
<sequence length="129" mass="13797">MRTHALGPFLDPSIVQSIVFDPLGSSPSIETLPRHDRVASIDRSLAAASVPSYPRPPREDVLTASQRSSSDIATLPGEGRVRRESYVTVYELDGGVRLAGGPPDMVGGSSDEEGPPLATLTLPPPYQRY</sequence>
<accession>A0A5C3P9Z7</accession>
<organism evidence="2 3">
    <name type="scientific">Polyporus arcularius HHB13444</name>
    <dbReference type="NCBI Taxonomy" id="1314778"/>
    <lineage>
        <taxon>Eukaryota</taxon>
        <taxon>Fungi</taxon>
        <taxon>Dikarya</taxon>
        <taxon>Basidiomycota</taxon>
        <taxon>Agaricomycotina</taxon>
        <taxon>Agaricomycetes</taxon>
        <taxon>Polyporales</taxon>
        <taxon>Polyporaceae</taxon>
        <taxon>Polyporus</taxon>
    </lineage>
</organism>
<feature type="region of interest" description="Disordered" evidence="1">
    <location>
        <begin position="46"/>
        <end position="73"/>
    </location>
</feature>